<evidence type="ECO:0000256" key="11">
    <source>
        <dbReference type="ARBA" id="ARBA00022833"/>
    </source>
</evidence>
<evidence type="ECO:0000256" key="25">
    <source>
        <dbReference type="ARBA" id="ARBA00049264"/>
    </source>
</evidence>
<feature type="non-terminal residue" evidence="28">
    <location>
        <position position="463"/>
    </location>
</feature>
<keyword evidence="11" id="KW-0862">Zinc</keyword>
<evidence type="ECO:0000256" key="23">
    <source>
        <dbReference type="ARBA" id="ARBA00047501"/>
    </source>
</evidence>
<evidence type="ECO:0000256" key="12">
    <source>
        <dbReference type="ARBA" id="ARBA00022842"/>
    </source>
</evidence>
<feature type="domain" description="Nudix hydrolase" evidence="27">
    <location>
        <begin position="320"/>
        <end position="454"/>
    </location>
</feature>
<evidence type="ECO:0000256" key="15">
    <source>
        <dbReference type="ARBA" id="ARBA00023043"/>
    </source>
</evidence>
<evidence type="ECO:0000256" key="4">
    <source>
        <dbReference type="ARBA" id="ARBA00004463"/>
    </source>
</evidence>
<evidence type="ECO:0000256" key="13">
    <source>
        <dbReference type="ARBA" id="ARBA00022857"/>
    </source>
</evidence>
<evidence type="ECO:0000313" key="29">
    <source>
        <dbReference type="Proteomes" id="UP000549157"/>
    </source>
</evidence>
<comment type="catalytic activity">
    <reaction evidence="25">
        <text>NADH + H2O = reduced beta-nicotinamide D-ribonucleotide + AMP + 2 H(+)</text>
        <dbReference type="Rhea" id="RHEA:48868"/>
        <dbReference type="ChEBI" id="CHEBI:15377"/>
        <dbReference type="ChEBI" id="CHEBI:15378"/>
        <dbReference type="ChEBI" id="CHEBI:57945"/>
        <dbReference type="ChEBI" id="CHEBI:90832"/>
        <dbReference type="ChEBI" id="CHEBI:456215"/>
        <dbReference type="EC" id="3.6.1.22"/>
    </reaction>
    <physiologicalReaction direction="left-to-right" evidence="25">
        <dbReference type="Rhea" id="RHEA:48869"/>
    </physiologicalReaction>
</comment>
<dbReference type="InterPro" id="IPR000086">
    <property type="entry name" value="NUDIX_hydrolase_dom"/>
</dbReference>
<evidence type="ECO:0000256" key="26">
    <source>
        <dbReference type="PROSITE-ProRule" id="PRU00023"/>
    </source>
</evidence>
<dbReference type="PANTHER" id="PTHR42904">
    <property type="entry name" value="NUDIX HYDROLASE, NUDC SUBFAMILY"/>
    <property type="match status" value="1"/>
</dbReference>
<dbReference type="InterPro" id="IPR049734">
    <property type="entry name" value="NudC-like_C"/>
</dbReference>
<feature type="repeat" description="ANK" evidence="26">
    <location>
        <begin position="45"/>
        <end position="77"/>
    </location>
</feature>
<evidence type="ECO:0000256" key="19">
    <source>
        <dbReference type="ARBA" id="ARBA00030313"/>
    </source>
</evidence>
<comment type="caution">
    <text evidence="28">The sequence shown here is derived from an EMBL/GenBank/DDBJ whole genome shotgun (WGS) entry which is preliminary data.</text>
</comment>
<dbReference type="Gene3D" id="3.90.79.20">
    <property type="match status" value="1"/>
</dbReference>
<dbReference type="InterPro" id="IPR015376">
    <property type="entry name" value="Znr_NADH_PPase"/>
</dbReference>
<dbReference type="FunFam" id="1.25.40.20:FF:000167">
    <property type="entry name" value="peroxisomal NADH pyrophosphatase NUDT12"/>
    <property type="match status" value="1"/>
</dbReference>
<dbReference type="NCBIfam" id="NF001299">
    <property type="entry name" value="PRK00241.1"/>
    <property type="match status" value="1"/>
</dbReference>
<evidence type="ECO:0000256" key="6">
    <source>
        <dbReference type="ARBA" id="ARBA00012381"/>
    </source>
</evidence>
<dbReference type="PROSITE" id="PS51462">
    <property type="entry name" value="NUDIX"/>
    <property type="match status" value="1"/>
</dbReference>
<evidence type="ECO:0000256" key="9">
    <source>
        <dbReference type="ARBA" id="ARBA00022737"/>
    </source>
</evidence>
<dbReference type="Pfam" id="PF00293">
    <property type="entry name" value="NUDIX"/>
    <property type="match status" value="1"/>
</dbReference>
<dbReference type="GO" id="GO:0006742">
    <property type="term" value="P:NADP+ catabolic process"/>
    <property type="evidence" value="ECO:0007669"/>
    <property type="project" value="TreeGrafter"/>
</dbReference>
<dbReference type="AlphaFoldDB" id="A0A7L2K8B2"/>
<dbReference type="SUPFAM" id="SSF48403">
    <property type="entry name" value="Ankyrin repeat"/>
    <property type="match status" value="1"/>
</dbReference>
<evidence type="ECO:0000256" key="14">
    <source>
        <dbReference type="ARBA" id="ARBA00023027"/>
    </source>
</evidence>
<evidence type="ECO:0000256" key="17">
    <source>
        <dbReference type="ARBA" id="ARBA00023679"/>
    </source>
</evidence>
<proteinExistence type="inferred from homology"/>
<dbReference type="SMART" id="SM00248">
    <property type="entry name" value="ANK"/>
    <property type="match status" value="3"/>
</dbReference>
<keyword evidence="13" id="KW-0521">NADP</keyword>
<dbReference type="InterPro" id="IPR036770">
    <property type="entry name" value="Ankyrin_rpt-contain_sf"/>
</dbReference>
<evidence type="ECO:0000256" key="8">
    <source>
        <dbReference type="ARBA" id="ARBA00022723"/>
    </source>
</evidence>
<evidence type="ECO:0000259" key="27">
    <source>
        <dbReference type="PROSITE" id="PS51462"/>
    </source>
</evidence>
<dbReference type="InterPro" id="IPR002110">
    <property type="entry name" value="Ankyrin_rpt"/>
</dbReference>
<comment type="subunit">
    <text evidence="22">Homodimer. Homodimerization is essential for its catalytic activity and protein stability. Interacts (via ANK repeats) with BLMH.</text>
</comment>
<keyword evidence="9" id="KW-0677">Repeat</keyword>
<dbReference type="PANTHER" id="PTHR42904:SF6">
    <property type="entry name" value="NAD-CAPPED RNA HYDROLASE NUDT12"/>
    <property type="match status" value="1"/>
</dbReference>
<keyword evidence="8" id="KW-0479">Metal-binding</keyword>
<evidence type="ECO:0000256" key="20">
    <source>
        <dbReference type="ARBA" id="ARBA00031178"/>
    </source>
</evidence>
<dbReference type="CDD" id="cd03429">
    <property type="entry name" value="NUDIX_NADH_pyrophosphatase_Nudt13"/>
    <property type="match status" value="1"/>
</dbReference>
<dbReference type="Pfam" id="PF12796">
    <property type="entry name" value="Ank_2"/>
    <property type="match status" value="1"/>
</dbReference>
<name>A0A7L2K8B2_9PASS</name>
<reference evidence="28 29" key="1">
    <citation type="submission" date="2019-09" db="EMBL/GenBank/DDBJ databases">
        <title>Bird 10,000 Genomes (B10K) Project - Family phase.</title>
        <authorList>
            <person name="Zhang G."/>
        </authorList>
    </citation>
    <scope>NUCLEOTIDE SEQUENCE [LARGE SCALE GENOMIC DNA]</scope>
    <source>
        <strain evidence="28">B10K-DU-001-36</strain>
        <tissue evidence="28">Muscle</tissue>
    </source>
</reference>
<dbReference type="GO" id="GO:0035529">
    <property type="term" value="F:NADH pyrophosphatase activity"/>
    <property type="evidence" value="ECO:0007669"/>
    <property type="project" value="TreeGrafter"/>
</dbReference>
<comment type="catalytic activity">
    <reaction evidence="17">
        <text>a 5'-end NAD(+)-phospho-ribonucleoside in mRNA + H2O = a 5'-end phospho-adenosine-phospho-ribonucleoside in mRNA + beta-nicotinamide D-ribonucleotide + 2 H(+)</text>
        <dbReference type="Rhea" id="RHEA:60876"/>
        <dbReference type="Rhea" id="RHEA-COMP:15698"/>
        <dbReference type="Rhea" id="RHEA-COMP:15719"/>
        <dbReference type="ChEBI" id="CHEBI:14649"/>
        <dbReference type="ChEBI" id="CHEBI:15377"/>
        <dbReference type="ChEBI" id="CHEBI:15378"/>
        <dbReference type="ChEBI" id="CHEBI:144029"/>
        <dbReference type="ChEBI" id="CHEBI:144051"/>
    </reaction>
    <physiologicalReaction direction="left-to-right" evidence="17">
        <dbReference type="Rhea" id="RHEA:60877"/>
    </physiologicalReaction>
</comment>
<gene>
    <name evidence="28" type="primary">Nudt12</name>
    <name evidence="28" type="ORF">ZOSHYP_R04258</name>
</gene>
<dbReference type="Gene3D" id="3.90.79.10">
    <property type="entry name" value="Nucleoside Triphosphate Pyrophosphohydrolase"/>
    <property type="match status" value="1"/>
</dbReference>
<dbReference type="InterPro" id="IPR015797">
    <property type="entry name" value="NUDIX_hydrolase-like_dom_sf"/>
</dbReference>
<evidence type="ECO:0000256" key="3">
    <source>
        <dbReference type="ARBA" id="ARBA00004275"/>
    </source>
</evidence>
<dbReference type="GO" id="GO:0005829">
    <property type="term" value="C:cytosol"/>
    <property type="evidence" value="ECO:0007669"/>
    <property type="project" value="TreeGrafter"/>
</dbReference>
<keyword evidence="14" id="KW-0520">NAD</keyword>
<comment type="catalytic activity">
    <reaction evidence="24">
        <text>NAD(+) + H2O = beta-nicotinamide D-ribonucleotide + AMP + 2 H(+)</text>
        <dbReference type="Rhea" id="RHEA:11800"/>
        <dbReference type="ChEBI" id="CHEBI:14649"/>
        <dbReference type="ChEBI" id="CHEBI:15377"/>
        <dbReference type="ChEBI" id="CHEBI:15378"/>
        <dbReference type="ChEBI" id="CHEBI:57540"/>
        <dbReference type="ChEBI" id="CHEBI:456215"/>
        <dbReference type="EC" id="3.6.1.22"/>
    </reaction>
    <physiologicalReaction direction="left-to-right" evidence="24">
        <dbReference type="Rhea" id="RHEA:11801"/>
    </physiologicalReaction>
</comment>
<evidence type="ECO:0000256" key="22">
    <source>
        <dbReference type="ARBA" id="ARBA00046702"/>
    </source>
</evidence>
<organism evidence="28 29">
    <name type="scientific">Zosterops hypoxanthus</name>
    <dbReference type="NCBI Taxonomy" id="2485327"/>
    <lineage>
        <taxon>Eukaryota</taxon>
        <taxon>Metazoa</taxon>
        <taxon>Chordata</taxon>
        <taxon>Craniata</taxon>
        <taxon>Vertebrata</taxon>
        <taxon>Euteleostomi</taxon>
        <taxon>Archelosauria</taxon>
        <taxon>Archosauria</taxon>
        <taxon>Dinosauria</taxon>
        <taxon>Saurischia</taxon>
        <taxon>Theropoda</taxon>
        <taxon>Coelurosauria</taxon>
        <taxon>Aves</taxon>
        <taxon>Neognathae</taxon>
        <taxon>Neoaves</taxon>
        <taxon>Telluraves</taxon>
        <taxon>Australaves</taxon>
        <taxon>Passeriformes</taxon>
        <taxon>Sylvioidea</taxon>
        <taxon>Zosteropidae</taxon>
        <taxon>Zosterops</taxon>
    </lineage>
</organism>
<dbReference type="EMBL" id="VWYL01005469">
    <property type="protein sequence ID" value="NXR32158.1"/>
    <property type="molecule type" value="Genomic_DNA"/>
</dbReference>
<accession>A0A7L2K8B2</accession>
<dbReference type="SUPFAM" id="SSF55811">
    <property type="entry name" value="Nudix"/>
    <property type="match status" value="1"/>
</dbReference>
<dbReference type="EC" id="3.6.1.22" evidence="6"/>
<sequence length="463" mass="51553">MGDSARSLQEEMVSQLHALAAAGDAPGLRALLGRAPALVNAAAGNGWTALMFGARNGHLPVVQLLLQHGCDRSIVNKSRQTALDIAKFWGYKHIANLLANVKGDQKPSFLSDDVKEYENYFGVTLLDRRSDKRTDSKWLSKKQSHPATVYILFSNLSPLVTLGGGRESSHQPEVKLCRLHHKDVEQYMNQTEDCTLIFLGVELQFDMNLTAACNGRVLQEDEDGLVAWFALSIDSASAEKFKQKHEDCYFLHPPMPALLQLPEKEAGVIAQARSVLAWHNRYRFCPTCGSATKIEEGGYKKICLKEDCPSLQGVHNTSYPRVDPVVIMQVIHPDGNHCLLGRQKRFPPGMYTCLAGFVEPGETIEDAVRREVEEEAGVKVAHVQYISCQPWPMPSSLMIGCLAVAVSTEIKVDKNEIEDARWFTREQVVEVLIKGNQRSFFVPPSRAIAHQLIKHWIGMNANL</sequence>
<evidence type="ECO:0000256" key="21">
    <source>
        <dbReference type="ARBA" id="ARBA00045837"/>
    </source>
</evidence>
<dbReference type="GO" id="GO:0019677">
    <property type="term" value="P:NAD+ catabolic process"/>
    <property type="evidence" value="ECO:0007669"/>
    <property type="project" value="TreeGrafter"/>
</dbReference>
<comment type="cofactor">
    <cofactor evidence="2">
        <name>Zn(2+)</name>
        <dbReference type="ChEBI" id="CHEBI:29105"/>
    </cofactor>
</comment>
<comment type="function">
    <text evidence="21">mRNA decapping enzyme that specifically removes the nicotinamide adenine dinucleotide (NAD) cap from a subset of mRNAs by hydrolyzing the diphosphate linkage to produce nicotinamide mononucleotide (NMN) and 5' monophosphate mRNA. The NAD-cap is present at the 5'-end of some RNAs; in contrast to the canonical N7 methylguanosine (m7G) cap, the NAD cap promotes mRNA decay. Preferentially acts on NAD-capped transcripts in response to nutrient stress. Also acts on free nicotinamide adenine dinucleotide molecules: hydrolyzes NAD(H) into NMN(H) and AMP, and NADPH into NMNH and 2',5'-ADP. May act to regulate the concentration of peroxisomal nicotinamide nucleotide cofactors required for oxidative metabolism in this organelle. Regulates the levels of circadian clock components PER1, PER2, PER3 and CRY2 in the liver.</text>
</comment>
<evidence type="ECO:0000256" key="5">
    <source>
        <dbReference type="ARBA" id="ARBA00009595"/>
    </source>
</evidence>
<dbReference type="Pfam" id="PF09296">
    <property type="entry name" value="NUDIX-like"/>
    <property type="match status" value="1"/>
</dbReference>
<comment type="catalytic activity">
    <reaction evidence="23">
        <text>NADPH + H2O = reduced beta-nicotinamide D-ribonucleotide + adenosine 2',5'-bisphosphate + 2 H(+)</text>
        <dbReference type="Rhea" id="RHEA:60820"/>
        <dbReference type="ChEBI" id="CHEBI:15377"/>
        <dbReference type="ChEBI" id="CHEBI:15378"/>
        <dbReference type="ChEBI" id="CHEBI:57783"/>
        <dbReference type="ChEBI" id="CHEBI:90832"/>
        <dbReference type="ChEBI" id="CHEBI:194156"/>
    </reaction>
    <physiologicalReaction direction="left-to-right" evidence="23">
        <dbReference type="Rhea" id="RHEA:60821"/>
    </physiologicalReaction>
</comment>
<dbReference type="Proteomes" id="UP000549157">
    <property type="component" value="Unassembled WGS sequence"/>
</dbReference>
<evidence type="ECO:0000256" key="24">
    <source>
        <dbReference type="ARBA" id="ARBA00049196"/>
    </source>
</evidence>
<evidence type="ECO:0000256" key="18">
    <source>
        <dbReference type="ARBA" id="ARBA00023869"/>
    </source>
</evidence>
<dbReference type="InterPro" id="IPR050241">
    <property type="entry name" value="NAD-cap_RNA_hydrolase_NudC"/>
</dbReference>
<keyword evidence="15 26" id="KW-0040">ANK repeat</keyword>
<keyword evidence="29" id="KW-1185">Reference proteome</keyword>
<dbReference type="InterPro" id="IPR015375">
    <property type="entry name" value="NADH_PPase-like_N"/>
</dbReference>
<keyword evidence="12" id="KW-0460">Magnesium</keyword>
<evidence type="ECO:0000256" key="2">
    <source>
        <dbReference type="ARBA" id="ARBA00001947"/>
    </source>
</evidence>
<dbReference type="FunFam" id="3.90.79.10:FF:000023">
    <property type="entry name" value="Peroxisomal NADH pyrophosphatase NUDT12"/>
    <property type="match status" value="1"/>
</dbReference>
<dbReference type="GO" id="GO:0046872">
    <property type="term" value="F:metal ion binding"/>
    <property type="evidence" value="ECO:0007669"/>
    <property type="project" value="UniProtKB-KW"/>
</dbReference>
<dbReference type="PROSITE" id="PS50088">
    <property type="entry name" value="ANK_REPEAT"/>
    <property type="match status" value="1"/>
</dbReference>
<dbReference type="Pfam" id="PF09297">
    <property type="entry name" value="Zn_ribbon_NUD"/>
    <property type="match status" value="1"/>
</dbReference>
<dbReference type="Gene3D" id="1.25.40.20">
    <property type="entry name" value="Ankyrin repeat-containing domain"/>
    <property type="match status" value="1"/>
</dbReference>
<dbReference type="OrthoDB" id="10249612at2759"/>
<protein>
    <recommendedName>
        <fullName evidence="18">NAD-capped RNA hydrolase NUDT12</fullName>
        <ecNumber evidence="6">3.6.1.22</ecNumber>
    </recommendedName>
    <alternativeName>
        <fullName evidence="19">NADH pyrophosphatase NUDT12</fullName>
    </alternativeName>
    <alternativeName>
        <fullName evidence="20">Nucleoside diphosphate-linked moiety X motif 12</fullName>
    </alternativeName>
</protein>
<evidence type="ECO:0000256" key="7">
    <source>
        <dbReference type="ARBA" id="ARBA00022490"/>
    </source>
</evidence>
<evidence type="ECO:0000256" key="16">
    <source>
        <dbReference type="ARBA" id="ARBA00023140"/>
    </source>
</evidence>
<dbReference type="FunFam" id="3.90.79.20:FF:000002">
    <property type="entry name" value="Peroxisomal NADH pyrophosphatase NUDT12"/>
    <property type="match status" value="1"/>
</dbReference>
<comment type="similarity">
    <text evidence="5">Belongs to the Nudix hydrolase family. NudC subfamily.</text>
</comment>
<keyword evidence="16" id="KW-0576">Peroxisome</keyword>
<dbReference type="InterPro" id="IPR020084">
    <property type="entry name" value="NUDIX_hydrolase_CS"/>
</dbReference>
<keyword evidence="7" id="KW-0963">Cytoplasm</keyword>
<dbReference type="PROSITE" id="PS50297">
    <property type="entry name" value="ANK_REP_REGION"/>
    <property type="match status" value="1"/>
</dbReference>
<dbReference type="GO" id="GO:0005777">
    <property type="term" value="C:peroxisome"/>
    <property type="evidence" value="ECO:0007669"/>
    <property type="project" value="UniProtKB-SubCell"/>
</dbReference>
<keyword evidence="10" id="KW-0378">Hydrolase</keyword>
<evidence type="ECO:0000313" key="28">
    <source>
        <dbReference type="EMBL" id="NXR32158.1"/>
    </source>
</evidence>
<dbReference type="PROSITE" id="PS00893">
    <property type="entry name" value="NUDIX_BOX"/>
    <property type="match status" value="1"/>
</dbReference>
<evidence type="ECO:0000256" key="10">
    <source>
        <dbReference type="ARBA" id="ARBA00022801"/>
    </source>
</evidence>
<feature type="non-terminal residue" evidence="28">
    <location>
        <position position="1"/>
    </location>
</feature>
<comment type="cofactor">
    <cofactor evidence="1">
        <name>Mg(2+)</name>
        <dbReference type="ChEBI" id="CHEBI:18420"/>
    </cofactor>
</comment>
<evidence type="ECO:0000256" key="1">
    <source>
        <dbReference type="ARBA" id="ARBA00001946"/>
    </source>
</evidence>
<comment type="subcellular location">
    <subcellularLocation>
        <location evidence="4">Cytoplasmic granule</location>
    </subcellularLocation>
    <subcellularLocation>
        <location evidence="3">Peroxisome</location>
    </subcellularLocation>
</comment>